<evidence type="ECO:0000256" key="6">
    <source>
        <dbReference type="SAM" id="Phobius"/>
    </source>
</evidence>
<evidence type="ECO:0000256" key="4">
    <source>
        <dbReference type="ARBA" id="ARBA00022989"/>
    </source>
</evidence>
<dbReference type="InterPro" id="IPR036259">
    <property type="entry name" value="MFS_trans_sf"/>
</dbReference>
<dbReference type="Proteomes" id="UP000663881">
    <property type="component" value="Unassembled WGS sequence"/>
</dbReference>
<dbReference type="PANTHER" id="PTHR19444:SF13">
    <property type="entry name" value="PROTEIN UNC-93 HOMOLOG A"/>
    <property type="match status" value="1"/>
</dbReference>
<proteinExistence type="inferred from homology"/>
<name>A0A814UQ95_9BILA</name>
<dbReference type="Pfam" id="PF05978">
    <property type="entry name" value="UNC-93"/>
    <property type="match status" value="1"/>
</dbReference>
<dbReference type="Proteomes" id="UP000663891">
    <property type="component" value="Unassembled WGS sequence"/>
</dbReference>
<organism evidence="7 9">
    <name type="scientific">Adineta steineri</name>
    <dbReference type="NCBI Taxonomy" id="433720"/>
    <lineage>
        <taxon>Eukaryota</taxon>
        <taxon>Metazoa</taxon>
        <taxon>Spiralia</taxon>
        <taxon>Gnathifera</taxon>
        <taxon>Rotifera</taxon>
        <taxon>Eurotatoria</taxon>
        <taxon>Bdelloidea</taxon>
        <taxon>Adinetida</taxon>
        <taxon>Adinetidae</taxon>
        <taxon>Adineta</taxon>
    </lineage>
</organism>
<gene>
    <name evidence="8" type="ORF">OKA104_LOCUS1154</name>
    <name evidence="7" type="ORF">VCS650_LOCUS24323</name>
</gene>
<feature type="transmembrane region" description="Helical" evidence="6">
    <location>
        <begin position="340"/>
        <end position="358"/>
    </location>
</feature>
<feature type="transmembrane region" description="Helical" evidence="6">
    <location>
        <begin position="274"/>
        <end position="294"/>
    </location>
</feature>
<dbReference type="SUPFAM" id="SSF103473">
    <property type="entry name" value="MFS general substrate transporter"/>
    <property type="match status" value="1"/>
</dbReference>
<feature type="transmembrane region" description="Helical" evidence="6">
    <location>
        <begin position="69"/>
        <end position="86"/>
    </location>
</feature>
<feature type="transmembrane region" description="Helical" evidence="6">
    <location>
        <begin position="245"/>
        <end position="262"/>
    </location>
</feature>
<comment type="subcellular location">
    <subcellularLocation>
        <location evidence="1">Membrane</location>
        <topology evidence="1">Multi-pass membrane protein</topology>
    </subcellularLocation>
</comment>
<evidence type="ECO:0000256" key="2">
    <source>
        <dbReference type="ARBA" id="ARBA00009172"/>
    </source>
</evidence>
<dbReference type="EMBL" id="CAJOAY010000026">
    <property type="protein sequence ID" value="CAF3494853.1"/>
    <property type="molecule type" value="Genomic_DNA"/>
</dbReference>
<evidence type="ECO:0000256" key="1">
    <source>
        <dbReference type="ARBA" id="ARBA00004141"/>
    </source>
</evidence>
<dbReference type="Gene3D" id="1.20.1250.20">
    <property type="entry name" value="MFS general substrate transporter like domains"/>
    <property type="match status" value="2"/>
</dbReference>
<feature type="transmembrane region" description="Helical" evidence="6">
    <location>
        <begin position="5"/>
        <end position="26"/>
    </location>
</feature>
<feature type="transmembrane region" description="Helical" evidence="6">
    <location>
        <begin position="38"/>
        <end position="57"/>
    </location>
</feature>
<protein>
    <submittedName>
        <fullName evidence="7">Uncharacterized protein</fullName>
    </submittedName>
</protein>
<feature type="transmembrane region" description="Helical" evidence="6">
    <location>
        <begin position="364"/>
        <end position="384"/>
    </location>
</feature>
<feature type="transmembrane region" description="Helical" evidence="6">
    <location>
        <begin position="199"/>
        <end position="225"/>
    </location>
</feature>
<feature type="transmembrane region" description="Helical" evidence="6">
    <location>
        <begin position="306"/>
        <end position="333"/>
    </location>
</feature>
<dbReference type="GO" id="GO:0016020">
    <property type="term" value="C:membrane"/>
    <property type="evidence" value="ECO:0007669"/>
    <property type="project" value="UniProtKB-SubCell"/>
</dbReference>
<evidence type="ECO:0000313" key="9">
    <source>
        <dbReference type="Proteomes" id="UP000663891"/>
    </source>
</evidence>
<accession>A0A814UQ95</accession>
<evidence type="ECO:0000313" key="7">
    <source>
        <dbReference type="EMBL" id="CAF1178071.1"/>
    </source>
</evidence>
<dbReference type="InterPro" id="IPR010291">
    <property type="entry name" value="Ion_channel_UNC-93"/>
</dbReference>
<evidence type="ECO:0000256" key="3">
    <source>
        <dbReference type="ARBA" id="ARBA00022692"/>
    </source>
</evidence>
<comment type="caution">
    <text evidence="7">The sequence shown here is derived from an EMBL/GenBank/DDBJ whole genome shotgun (WGS) entry which is preliminary data.</text>
</comment>
<keyword evidence="5 6" id="KW-0472">Membrane</keyword>
<evidence type="ECO:0000256" key="5">
    <source>
        <dbReference type="ARBA" id="ARBA00023136"/>
    </source>
</evidence>
<reference evidence="7" key="1">
    <citation type="submission" date="2021-02" db="EMBL/GenBank/DDBJ databases">
        <authorList>
            <person name="Nowell W R."/>
        </authorList>
    </citation>
    <scope>NUCLEOTIDE SEQUENCE</scope>
</reference>
<dbReference type="AlphaFoldDB" id="A0A814UQ95"/>
<keyword evidence="4 6" id="KW-1133">Transmembrane helix</keyword>
<sequence>MNRSYLYNIIHLSISFVLIFLSYFVAQTFQTSSDYAKDGAFAIGIIYIVFCLSNLALSQYITQLLGLRITFIVSSLTYLLFIAANIKYIKWVLYISAFLVGLGAALLWTAQGAYVAIATNKYEQANNLEPSSRLGFTNGMFFSIYSCSLIFGNLLASFLFHRKYDEWIIFTVMSAIAGLGSFSLIFLRPVKIPKQTKQTSILSSLSILFDIPFLLLIPVMCYLGLSEGFIYGSIPPLIFDKSQKFLIFTIYGTVNAFSSIIFGKLSDKLVRRLIIYAIGGLSYMIIFVLLLTIWKPPLDQNRFEIFVMLVTGLAIGESIFLSQVCSTLAVFYGQTRPTDAFACLRIFQAGCTAIGFFTQPYVSFRIQIFCLIILLTLSLITLIYEHYCVISLDTGKTMISMSEANKTKIEIESAIPLTTSSDNKVNDI</sequence>
<feature type="transmembrane region" description="Helical" evidence="6">
    <location>
        <begin position="139"/>
        <end position="161"/>
    </location>
</feature>
<evidence type="ECO:0000313" key="8">
    <source>
        <dbReference type="EMBL" id="CAF3494853.1"/>
    </source>
</evidence>
<dbReference type="OrthoDB" id="10010517at2759"/>
<dbReference type="PANTHER" id="PTHR19444">
    <property type="entry name" value="UNC-93 RELATED"/>
    <property type="match status" value="1"/>
</dbReference>
<keyword evidence="3 6" id="KW-0812">Transmembrane</keyword>
<feature type="transmembrane region" description="Helical" evidence="6">
    <location>
        <begin position="167"/>
        <end position="187"/>
    </location>
</feature>
<feature type="transmembrane region" description="Helical" evidence="6">
    <location>
        <begin position="92"/>
        <end position="118"/>
    </location>
</feature>
<dbReference type="EMBL" id="CAJNON010000297">
    <property type="protein sequence ID" value="CAF1178071.1"/>
    <property type="molecule type" value="Genomic_DNA"/>
</dbReference>
<dbReference type="InterPro" id="IPR051951">
    <property type="entry name" value="UNC-93_regulatory"/>
</dbReference>
<comment type="similarity">
    <text evidence="2">Belongs to the unc-93 family.</text>
</comment>